<evidence type="ECO:0000313" key="3">
    <source>
        <dbReference type="Proteomes" id="UP000677898"/>
    </source>
</evidence>
<feature type="compositionally biased region" description="Basic and acidic residues" evidence="1">
    <location>
        <begin position="250"/>
        <end position="270"/>
    </location>
</feature>
<keyword evidence="3" id="KW-1185">Reference proteome</keyword>
<dbReference type="InterPro" id="IPR049802">
    <property type="entry name" value="RhsC-like_FIX"/>
</dbReference>
<name>A0ABX7ZL48_9RALS</name>
<gene>
    <name evidence="2" type="ORF">GO998_21055</name>
</gene>
<protein>
    <submittedName>
        <fullName evidence="2">Uncharacterized protein</fullName>
    </submittedName>
</protein>
<feature type="compositionally biased region" description="Basic residues" evidence="1">
    <location>
        <begin position="281"/>
        <end position="290"/>
    </location>
</feature>
<dbReference type="EMBL" id="CP046730">
    <property type="protein sequence ID" value="QUP56197.1"/>
    <property type="molecule type" value="Genomic_DNA"/>
</dbReference>
<dbReference type="Proteomes" id="UP000677898">
    <property type="component" value="Plasmid pLLRS-1"/>
</dbReference>
<geneLocation type="plasmid" evidence="2 3">
    <name>pLLRS-1</name>
</geneLocation>
<proteinExistence type="predicted"/>
<evidence type="ECO:0000256" key="1">
    <source>
        <dbReference type="SAM" id="MobiDB-lite"/>
    </source>
</evidence>
<accession>A0ABX7ZL48</accession>
<dbReference type="CDD" id="cd20746">
    <property type="entry name" value="FIX_Ntox15_NUC_DUF4112_RhsA-like"/>
    <property type="match status" value="1"/>
</dbReference>
<evidence type="ECO:0000313" key="2">
    <source>
        <dbReference type="EMBL" id="QUP56197.1"/>
    </source>
</evidence>
<feature type="region of interest" description="Disordered" evidence="1">
    <location>
        <begin position="217"/>
        <end position="294"/>
    </location>
</feature>
<reference evidence="2 3" key="1">
    <citation type="journal article" date="2021" name="Phytopathology">
        <title>Complete genome sequence of Ralstonia syzygii subsp. indonesiensis strain LLRS-1, isolated from wilted tobacco in China.</title>
        <authorList>
            <person name="Lu C.H."/>
            <person name="Li J.Y."/>
            <person name="Mi M.G."/>
            <person name="Lin Z.L."/>
            <person name="Jiang N."/>
            <person name="Gai X."/>
            <person name="Ma J.H."/>
            <person name="Lei L.P."/>
            <person name="Xia Z.Y."/>
        </authorList>
    </citation>
    <scope>NUCLEOTIDE SEQUENCE [LARGE SCALE GENOMIC DNA]</scope>
    <source>
        <strain evidence="2 3">LLRS-1</strain>
    </source>
</reference>
<keyword evidence="2" id="KW-0614">Plasmid</keyword>
<organism evidence="2 3">
    <name type="scientific">Ralstonia syzygii</name>
    <dbReference type="NCBI Taxonomy" id="28097"/>
    <lineage>
        <taxon>Bacteria</taxon>
        <taxon>Pseudomonadati</taxon>
        <taxon>Pseudomonadota</taxon>
        <taxon>Betaproteobacteria</taxon>
        <taxon>Burkholderiales</taxon>
        <taxon>Burkholderiaceae</taxon>
        <taxon>Ralstonia</taxon>
        <taxon>Ralstonia solanacearum species complex</taxon>
    </lineage>
</organism>
<sequence>MCLSRRSPRKPRGAILNAEAVALRGAVKAADDDLGGWLKGLVTGEGSSPSQIIVSGVLSVIPGLGQAMDVRDIIVGVIVISKSPTSPAGWLDMSITLVGCVPALGDALKTSFRMIKSGHALPRVLDAVSPSLKGNLEHWFRTVNWASVASGLKRNFDEVMGAFIHGLDGWVVQTIMGKKEVALLIEQIKDLRQRAPKMLDEAVEELQTLWKKSMGDAVPKSTAAHATPHAPAPHVPSEHAQHGASAPEAPKAKVPEQRKTQNVERDHTATERAPTNASRSDKRRATKKKQKWETGVPAEHITDYWCTRNKRNLKKANNFGKLWEEWHPAGRQGIDHVWMQTGNPTRPGVIGETKSSLFGAFRFLAALPRDIQEQLQALGKGEVENPTPSGQPNIFHSEGRDAVGSAKAPLNQDGGEGELKKGLGNTKTKGVQMSHQWIVHSIPKENLTPAGLALSKQVRRFFREYTMNPKTTPPYTRWIIMVTGRQKHLHEQKQMHEIQNPVITIPDSILVK</sequence>